<evidence type="ECO:0000313" key="2">
    <source>
        <dbReference type="Proteomes" id="UP000759537"/>
    </source>
</evidence>
<reference evidence="1" key="2">
    <citation type="journal article" date="2020" name="Nat. Commun.">
        <title>Large-scale genome sequencing of mycorrhizal fungi provides insights into the early evolution of symbiotic traits.</title>
        <authorList>
            <person name="Miyauchi S."/>
            <person name="Kiss E."/>
            <person name="Kuo A."/>
            <person name="Drula E."/>
            <person name="Kohler A."/>
            <person name="Sanchez-Garcia M."/>
            <person name="Morin E."/>
            <person name="Andreopoulos B."/>
            <person name="Barry K.W."/>
            <person name="Bonito G."/>
            <person name="Buee M."/>
            <person name="Carver A."/>
            <person name="Chen C."/>
            <person name="Cichocki N."/>
            <person name="Clum A."/>
            <person name="Culley D."/>
            <person name="Crous P.W."/>
            <person name="Fauchery L."/>
            <person name="Girlanda M."/>
            <person name="Hayes R.D."/>
            <person name="Keri Z."/>
            <person name="LaButti K."/>
            <person name="Lipzen A."/>
            <person name="Lombard V."/>
            <person name="Magnuson J."/>
            <person name="Maillard F."/>
            <person name="Murat C."/>
            <person name="Nolan M."/>
            <person name="Ohm R.A."/>
            <person name="Pangilinan J."/>
            <person name="Pereira M.F."/>
            <person name="Perotto S."/>
            <person name="Peter M."/>
            <person name="Pfister S."/>
            <person name="Riley R."/>
            <person name="Sitrit Y."/>
            <person name="Stielow J.B."/>
            <person name="Szollosi G."/>
            <person name="Zifcakova L."/>
            <person name="Stursova M."/>
            <person name="Spatafora J.W."/>
            <person name="Tedersoo L."/>
            <person name="Vaario L.M."/>
            <person name="Yamada A."/>
            <person name="Yan M."/>
            <person name="Wang P."/>
            <person name="Xu J."/>
            <person name="Bruns T."/>
            <person name="Baldrian P."/>
            <person name="Vilgalys R."/>
            <person name="Dunand C."/>
            <person name="Henrissat B."/>
            <person name="Grigoriev I.V."/>
            <person name="Hibbett D."/>
            <person name="Nagy L.G."/>
            <person name="Martin F.M."/>
        </authorList>
    </citation>
    <scope>NUCLEOTIDE SEQUENCE</scope>
    <source>
        <strain evidence="1">Prilba</strain>
    </source>
</reference>
<dbReference type="Proteomes" id="UP000759537">
    <property type="component" value="Unassembled WGS sequence"/>
</dbReference>
<gene>
    <name evidence="1" type="ORF">DFH94DRAFT_759422</name>
</gene>
<organism evidence="1 2">
    <name type="scientific">Russula ochroleuca</name>
    <dbReference type="NCBI Taxonomy" id="152965"/>
    <lineage>
        <taxon>Eukaryota</taxon>
        <taxon>Fungi</taxon>
        <taxon>Dikarya</taxon>
        <taxon>Basidiomycota</taxon>
        <taxon>Agaricomycotina</taxon>
        <taxon>Agaricomycetes</taxon>
        <taxon>Russulales</taxon>
        <taxon>Russulaceae</taxon>
        <taxon>Russula</taxon>
    </lineage>
</organism>
<sequence length="183" mass="20323">MSCHLATVPSVFFNNTTSVLQLLSGLCIAATVSTWRRHPLRKPNHPSTRVRNCGTTSYPTRPHLLGLNEPIYGVFKCDWKGERTFSEILHAGSCLFVHFKGNINVLVSATRTSSFLDEGRESDVENMGMASIISVGVVVSSCEGCYETVKDHKITKYIYSKAKVARIATRGIAMQTFRDNQVH</sequence>
<proteinExistence type="predicted"/>
<comment type="caution">
    <text evidence="1">The sequence shown here is derived from an EMBL/GenBank/DDBJ whole genome shotgun (WGS) entry which is preliminary data.</text>
</comment>
<evidence type="ECO:0000313" key="1">
    <source>
        <dbReference type="EMBL" id="KAF8475142.1"/>
    </source>
</evidence>
<keyword evidence="2" id="KW-1185">Reference proteome</keyword>
<name>A0A9P5K271_9AGAM</name>
<protein>
    <submittedName>
        <fullName evidence="1">Uncharacterized protein</fullName>
    </submittedName>
</protein>
<dbReference type="EMBL" id="WHVB01000016">
    <property type="protein sequence ID" value="KAF8475142.1"/>
    <property type="molecule type" value="Genomic_DNA"/>
</dbReference>
<accession>A0A9P5K271</accession>
<dbReference type="AlphaFoldDB" id="A0A9P5K271"/>
<reference evidence="1" key="1">
    <citation type="submission" date="2019-10" db="EMBL/GenBank/DDBJ databases">
        <authorList>
            <consortium name="DOE Joint Genome Institute"/>
            <person name="Kuo A."/>
            <person name="Miyauchi S."/>
            <person name="Kiss E."/>
            <person name="Drula E."/>
            <person name="Kohler A."/>
            <person name="Sanchez-Garcia M."/>
            <person name="Andreopoulos B."/>
            <person name="Barry K.W."/>
            <person name="Bonito G."/>
            <person name="Buee M."/>
            <person name="Carver A."/>
            <person name="Chen C."/>
            <person name="Cichocki N."/>
            <person name="Clum A."/>
            <person name="Culley D."/>
            <person name="Crous P.W."/>
            <person name="Fauchery L."/>
            <person name="Girlanda M."/>
            <person name="Hayes R."/>
            <person name="Keri Z."/>
            <person name="LaButti K."/>
            <person name="Lipzen A."/>
            <person name="Lombard V."/>
            <person name="Magnuson J."/>
            <person name="Maillard F."/>
            <person name="Morin E."/>
            <person name="Murat C."/>
            <person name="Nolan M."/>
            <person name="Ohm R."/>
            <person name="Pangilinan J."/>
            <person name="Pereira M."/>
            <person name="Perotto S."/>
            <person name="Peter M."/>
            <person name="Riley R."/>
            <person name="Sitrit Y."/>
            <person name="Stielow B."/>
            <person name="Szollosi G."/>
            <person name="Zifcakova L."/>
            <person name="Stursova M."/>
            <person name="Spatafora J.W."/>
            <person name="Tedersoo L."/>
            <person name="Vaario L.-M."/>
            <person name="Yamada A."/>
            <person name="Yan M."/>
            <person name="Wang P."/>
            <person name="Xu J."/>
            <person name="Bruns T."/>
            <person name="Baldrian P."/>
            <person name="Vilgalys R."/>
            <person name="Henrissat B."/>
            <person name="Grigoriev I.V."/>
            <person name="Hibbett D."/>
            <person name="Nagy L.G."/>
            <person name="Martin F.M."/>
        </authorList>
    </citation>
    <scope>NUCLEOTIDE SEQUENCE</scope>
    <source>
        <strain evidence="1">Prilba</strain>
    </source>
</reference>